<dbReference type="PANTHER" id="PTHR30055">
    <property type="entry name" value="HTH-TYPE TRANSCRIPTIONAL REGULATOR RUTR"/>
    <property type="match status" value="1"/>
</dbReference>
<dbReference type="InterPro" id="IPR009057">
    <property type="entry name" value="Homeodomain-like_sf"/>
</dbReference>
<evidence type="ECO:0000256" key="1">
    <source>
        <dbReference type="ARBA" id="ARBA00022491"/>
    </source>
</evidence>
<dbReference type="InterPro" id="IPR039538">
    <property type="entry name" value="BetI_C"/>
</dbReference>
<keyword evidence="2" id="KW-0805">Transcription regulation</keyword>
<keyword evidence="8" id="KW-1185">Reference proteome</keyword>
<evidence type="ECO:0000313" key="8">
    <source>
        <dbReference type="Proteomes" id="UP001296993"/>
    </source>
</evidence>
<evidence type="ECO:0000259" key="6">
    <source>
        <dbReference type="PROSITE" id="PS50977"/>
    </source>
</evidence>
<name>A0ABS4XJS9_9MICC</name>
<feature type="DNA-binding region" description="H-T-H motif" evidence="5">
    <location>
        <begin position="27"/>
        <end position="46"/>
    </location>
</feature>
<keyword evidence="4" id="KW-0804">Transcription</keyword>
<dbReference type="EMBL" id="JAGIOF010000004">
    <property type="protein sequence ID" value="MBP2388690.1"/>
    <property type="molecule type" value="Genomic_DNA"/>
</dbReference>
<gene>
    <name evidence="7" type="ORF">JOF47_004263</name>
</gene>
<dbReference type="Pfam" id="PF00440">
    <property type="entry name" value="TetR_N"/>
    <property type="match status" value="1"/>
</dbReference>
<dbReference type="SUPFAM" id="SSF46689">
    <property type="entry name" value="Homeodomain-like"/>
    <property type="match status" value="1"/>
</dbReference>
<dbReference type="InterPro" id="IPR050109">
    <property type="entry name" value="HTH-type_TetR-like_transc_reg"/>
</dbReference>
<protein>
    <submittedName>
        <fullName evidence="7">AcrR family transcriptional regulator</fullName>
    </submittedName>
</protein>
<evidence type="ECO:0000256" key="2">
    <source>
        <dbReference type="ARBA" id="ARBA00023015"/>
    </source>
</evidence>
<feature type="domain" description="HTH tetR-type" evidence="6">
    <location>
        <begin position="4"/>
        <end position="64"/>
    </location>
</feature>
<evidence type="ECO:0000313" key="7">
    <source>
        <dbReference type="EMBL" id="MBP2388690.1"/>
    </source>
</evidence>
<dbReference type="SUPFAM" id="SSF48498">
    <property type="entry name" value="Tetracyclin repressor-like, C-terminal domain"/>
    <property type="match status" value="1"/>
</dbReference>
<dbReference type="InterPro" id="IPR001647">
    <property type="entry name" value="HTH_TetR"/>
</dbReference>
<proteinExistence type="predicted"/>
<evidence type="ECO:0000256" key="3">
    <source>
        <dbReference type="ARBA" id="ARBA00023125"/>
    </source>
</evidence>
<dbReference type="Proteomes" id="UP001296993">
    <property type="component" value="Unassembled WGS sequence"/>
</dbReference>
<dbReference type="InterPro" id="IPR036271">
    <property type="entry name" value="Tet_transcr_reg_TetR-rel_C_sf"/>
</dbReference>
<dbReference type="PANTHER" id="PTHR30055:SF200">
    <property type="entry name" value="HTH-TYPE TRANSCRIPTIONAL REPRESSOR BDCR"/>
    <property type="match status" value="1"/>
</dbReference>
<comment type="caution">
    <text evidence="7">The sequence shown here is derived from an EMBL/GenBank/DDBJ whole genome shotgun (WGS) entry which is preliminary data.</text>
</comment>
<dbReference type="RefSeq" id="WP_210002480.1">
    <property type="nucleotide sequence ID" value="NZ_BAAAJY010000004.1"/>
</dbReference>
<evidence type="ECO:0000256" key="5">
    <source>
        <dbReference type="PROSITE-ProRule" id="PRU00335"/>
    </source>
</evidence>
<sequence>MSPEDRRRSIVDAAREVAIESGLVALTLKSVGQQANAASSLVAHYFPVMNDLVIETFSSLVGEELSTLQGIQDSQSSELERMQTLVNWLLGEARLEVTAVWLDALVLGRRNEDLAAEVRLQLDNWQVAVSASIRHGIASGEFECQNPDAVAAHILSLIDGLNAHSLVNYEDSSGLGNFLRQLVESELSLPAGALSGS</sequence>
<evidence type="ECO:0000256" key="4">
    <source>
        <dbReference type="ARBA" id="ARBA00023163"/>
    </source>
</evidence>
<reference evidence="7 8" key="1">
    <citation type="submission" date="2021-03" db="EMBL/GenBank/DDBJ databases">
        <title>Sequencing the genomes of 1000 actinobacteria strains.</title>
        <authorList>
            <person name="Klenk H.-P."/>
        </authorList>
    </citation>
    <scope>NUCLEOTIDE SEQUENCE [LARGE SCALE GENOMIC DNA]</scope>
    <source>
        <strain evidence="7 8">DSM 15797</strain>
    </source>
</reference>
<keyword evidence="1" id="KW-0678">Repressor</keyword>
<organism evidence="7 8">
    <name type="scientific">Paeniglutamicibacter kerguelensis</name>
    <dbReference type="NCBI Taxonomy" id="254788"/>
    <lineage>
        <taxon>Bacteria</taxon>
        <taxon>Bacillati</taxon>
        <taxon>Actinomycetota</taxon>
        <taxon>Actinomycetes</taxon>
        <taxon>Micrococcales</taxon>
        <taxon>Micrococcaceae</taxon>
        <taxon>Paeniglutamicibacter</taxon>
    </lineage>
</organism>
<dbReference type="Pfam" id="PF13977">
    <property type="entry name" value="TetR_C_6"/>
    <property type="match status" value="1"/>
</dbReference>
<keyword evidence="3 5" id="KW-0238">DNA-binding</keyword>
<accession>A0ABS4XJS9</accession>
<dbReference type="Gene3D" id="1.10.357.10">
    <property type="entry name" value="Tetracycline Repressor, domain 2"/>
    <property type="match status" value="1"/>
</dbReference>
<dbReference type="PROSITE" id="PS50977">
    <property type="entry name" value="HTH_TETR_2"/>
    <property type="match status" value="1"/>
</dbReference>